<dbReference type="NCBIfam" id="NF045780">
    <property type="entry name" value="TrlF_fam_ATP"/>
    <property type="match status" value="1"/>
</dbReference>
<accession>A0A0D8FU27</accession>
<dbReference type="GO" id="GO:0005524">
    <property type="term" value="F:ATP binding"/>
    <property type="evidence" value="ECO:0007669"/>
    <property type="project" value="InterPro"/>
</dbReference>
<dbReference type="Gene3D" id="3.40.50.300">
    <property type="entry name" value="P-loop containing nucleotide triphosphate hydrolases"/>
    <property type="match status" value="2"/>
</dbReference>
<evidence type="ECO:0000313" key="2">
    <source>
        <dbReference type="EMBL" id="KJE76773.1"/>
    </source>
</evidence>
<evidence type="ECO:0000259" key="1">
    <source>
        <dbReference type="Pfam" id="PF13304"/>
    </source>
</evidence>
<dbReference type="GO" id="GO:0016887">
    <property type="term" value="F:ATP hydrolysis activity"/>
    <property type="evidence" value="ECO:0007669"/>
    <property type="project" value="InterPro"/>
</dbReference>
<dbReference type="Pfam" id="PF13304">
    <property type="entry name" value="AAA_21"/>
    <property type="match status" value="1"/>
</dbReference>
<dbReference type="InterPro" id="IPR054787">
    <property type="entry name" value="TrlF_ATPase"/>
</dbReference>
<dbReference type="GO" id="GO:0006302">
    <property type="term" value="P:double-strand break repair"/>
    <property type="evidence" value="ECO:0007669"/>
    <property type="project" value="TreeGrafter"/>
</dbReference>
<dbReference type="STRING" id="1121877.FEAC_14190"/>
<name>A0A0D8FU27_9ACTN</name>
<dbReference type="InterPro" id="IPR027417">
    <property type="entry name" value="P-loop_NTPase"/>
</dbReference>
<dbReference type="AlphaFoldDB" id="A0A0D8FU27"/>
<dbReference type="InterPro" id="IPR003959">
    <property type="entry name" value="ATPase_AAA_core"/>
</dbReference>
<dbReference type="SUPFAM" id="SSF52540">
    <property type="entry name" value="P-loop containing nucleoside triphosphate hydrolases"/>
    <property type="match status" value="1"/>
</dbReference>
<protein>
    <recommendedName>
        <fullName evidence="1">ATPase AAA-type core domain-containing protein</fullName>
    </recommendedName>
</protein>
<comment type="caution">
    <text evidence="2">The sequence shown here is derived from an EMBL/GenBank/DDBJ whole genome shotgun (WGS) entry which is preliminary data.</text>
</comment>
<reference evidence="2 3" key="1">
    <citation type="submission" date="2015-01" db="EMBL/GenBank/DDBJ databases">
        <title>Draft genome of the acidophilic iron oxidizer Ferrimicrobium acidiphilum strain T23.</title>
        <authorList>
            <person name="Poehlein A."/>
            <person name="Eisen S."/>
            <person name="Schloemann M."/>
            <person name="Johnson B.D."/>
            <person name="Daniel R."/>
            <person name="Muehling M."/>
        </authorList>
    </citation>
    <scope>NUCLEOTIDE SEQUENCE [LARGE SCALE GENOMIC DNA]</scope>
    <source>
        <strain evidence="2 3">T23</strain>
    </source>
</reference>
<organism evidence="2 3">
    <name type="scientific">Ferrimicrobium acidiphilum DSM 19497</name>
    <dbReference type="NCBI Taxonomy" id="1121877"/>
    <lineage>
        <taxon>Bacteria</taxon>
        <taxon>Bacillati</taxon>
        <taxon>Actinomycetota</taxon>
        <taxon>Acidimicrobiia</taxon>
        <taxon>Acidimicrobiales</taxon>
        <taxon>Acidimicrobiaceae</taxon>
        <taxon>Ferrimicrobium</taxon>
    </lineage>
</organism>
<dbReference type="PANTHER" id="PTHR32182:SF22">
    <property type="entry name" value="ATP-DEPENDENT ENDONUCLEASE, OLD FAMILY-RELATED"/>
    <property type="match status" value="1"/>
</dbReference>
<dbReference type="GO" id="GO:0000731">
    <property type="term" value="P:DNA synthesis involved in DNA repair"/>
    <property type="evidence" value="ECO:0007669"/>
    <property type="project" value="TreeGrafter"/>
</dbReference>
<proteinExistence type="predicted"/>
<evidence type="ECO:0000313" key="3">
    <source>
        <dbReference type="Proteomes" id="UP000032336"/>
    </source>
</evidence>
<feature type="domain" description="ATPase AAA-type core" evidence="1">
    <location>
        <begin position="847"/>
        <end position="918"/>
    </location>
</feature>
<dbReference type="EMBL" id="JXUW01000011">
    <property type="protein sequence ID" value="KJE76773.1"/>
    <property type="molecule type" value="Genomic_DNA"/>
</dbReference>
<dbReference type="GeneID" id="78372614"/>
<dbReference type="RefSeq" id="WP_035389702.1">
    <property type="nucleotide sequence ID" value="NZ_JQKF01000015.1"/>
</dbReference>
<sequence length="981" mass="110248">MTGNQQGSLWRRWDPHIHAPGTLLNDQFGGNGSIDDYLDAIEAASPSLEAVGVTDYLTTRCYEAVAAAKHDKGRLAGVALLFPNIELRLSIETKKSKGINLHLLVSPDDPRHLERLNHFLARLTFEYKKDKYTCAPADLARLGRAHDPSLPDDEAALRAGVNQFKVDFRQLRSEFEDSEWMRANSLVAVAGSSTDGTAGLQTDNTSFAAIRQEIEGFAHIIFSSNERQAAFWCGELGATKHDLETEYGGLKPCLHGSDAHCIADVGRPDLGRYTWIKGDPVFESLRQACLEPRSRVYIGPLPLELESPERTLASVKTSGAPWLLDSGMPLNPGLVAVIGARGSGKTALADLIAHAGGSKLPSNGNDSFLVRAKQFLSGVSVEVEWSNSDQSQSQVGKTPDDDPEVHYLSQKFVEHLCSAEGIDDELIEEIQKVVFEAHDPSARLEATNFNELLEERVGDTRRQRTYLTEQLDRISEDVLAERTRRAELPGKKKALEVLHSRLMTDKNNRDAIVKQGEKERAAYYERLQEEIDRRQRKMQNAAKRTQRLVHLAEQVQRYEADILPRLTNQLQSEYGSLALSEVDWAEFKLIFEGSPTDVIARHQKNNAEMINRLQTADPDAPATITSTADQLRNVALATLKDQFDKVSTEIGIDRQNAQKLKMLNTRISARQLEIEKAQRDIDLFEGWSERLKELVRERSEVYQQYFELVLAEEKILEELYQPLSAKLTDTGGSVGSLRLNVARKVDLQLWASRGEELIDLRKIGKFRGRGSLAQMARILLLSSWETGTAAEVVHAMSEFRKQYDQAIIEQANAESGTPEYQQWTLDVGRWLYSTDHISVTYNFEYEGQPLFQLSPGTRGIVLLLLYLALDVNDHRPLVIDQPEENLDPRSVFKELVYLFRNARARRQVIIVTHNANLVVNTDVDQVIVATCVRDKEGNPPKFNYHAGSLENAAIRTDVCEILEGGEAAFRERARRLRISHI</sequence>
<gene>
    <name evidence="2" type="ORF">FEAC_14190</name>
</gene>
<dbReference type="Proteomes" id="UP000032336">
    <property type="component" value="Unassembled WGS sequence"/>
</dbReference>
<dbReference type="PANTHER" id="PTHR32182">
    <property type="entry name" value="DNA REPLICATION AND REPAIR PROTEIN RECF"/>
    <property type="match status" value="1"/>
</dbReference>
<keyword evidence="3" id="KW-1185">Reference proteome</keyword>
<dbReference type="eggNOG" id="COG0419">
    <property type="taxonomic scope" value="Bacteria"/>
</dbReference>
<dbReference type="PATRIC" id="fig|1121877.4.peg.1559"/>